<proteinExistence type="predicted"/>
<feature type="chain" id="PRO_5032921725" evidence="2">
    <location>
        <begin position="26"/>
        <end position="267"/>
    </location>
</feature>
<dbReference type="EMBL" id="WTYD01000001">
    <property type="protein sequence ID" value="MXO52996.1"/>
    <property type="molecule type" value="Genomic_DNA"/>
</dbReference>
<keyword evidence="4" id="KW-1185">Reference proteome</keyword>
<name>A0A844Y586_9SPHN</name>
<feature type="compositionally biased region" description="Pro residues" evidence="1">
    <location>
        <begin position="245"/>
        <end position="260"/>
    </location>
</feature>
<protein>
    <submittedName>
        <fullName evidence="3">Uncharacterized protein</fullName>
    </submittedName>
</protein>
<organism evidence="3 4">
    <name type="scientific">Qipengyuania pelagi</name>
    <dbReference type="NCBI Taxonomy" id="994320"/>
    <lineage>
        <taxon>Bacteria</taxon>
        <taxon>Pseudomonadati</taxon>
        <taxon>Pseudomonadota</taxon>
        <taxon>Alphaproteobacteria</taxon>
        <taxon>Sphingomonadales</taxon>
        <taxon>Erythrobacteraceae</taxon>
        <taxon>Qipengyuania</taxon>
    </lineage>
</organism>
<sequence>MTKRSRVASLVAVTAALSLGVPAGAADLPAPMQSNPVATGSAWSPDSETTAYYGRYYDPYRYRHRRNRLDAGDVITGVLILGGIAAVADAVKNSNRDERYRDRDYRDSDYRDRDYRDRRGEPYRDSNATGLDRAASLCVAAIERDARVETVDSVDRNAAGWTVVGRLFDGQGFTCAIGQDGRIDTIDYGNGAAPYGTAYDGRAFSGEDNQLPADRYRAARADIEARGGYAVVADTAPVLQGSPNAGPPPDGPVPAYPGGPLPGDTDY</sequence>
<reference evidence="3 4" key="1">
    <citation type="submission" date="2019-12" db="EMBL/GenBank/DDBJ databases">
        <title>Genomic-based taxomic classification of the family Erythrobacteraceae.</title>
        <authorList>
            <person name="Xu L."/>
        </authorList>
    </citation>
    <scope>NUCLEOTIDE SEQUENCE [LARGE SCALE GENOMIC DNA]</scope>
    <source>
        <strain evidence="3 4">JCM 17468</strain>
    </source>
</reference>
<comment type="caution">
    <text evidence="3">The sequence shown here is derived from an EMBL/GenBank/DDBJ whole genome shotgun (WGS) entry which is preliminary data.</text>
</comment>
<evidence type="ECO:0000313" key="3">
    <source>
        <dbReference type="EMBL" id="MXO52996.1"/>
    </source>
</evidence>
<dbReference type="OrthoDB" id="7510861at2"/>
<feature type="signal peptide" evidence="2">
    <location>
        <begin position="1"/>
        <end position="25"/>
    </location>
</feature>
<evidence type="ECO:0000256" key="1">
    <source>
        <dbReference type="SAM" id="MobiDB-lite"/>
    </source>
</evidence>
<dbReference type="RefSeq" id="WP_160659898.1">
    <property type="nucleotide sequence ID" value="NZ_BAABDV010000001.1"/>
</dbReference>
<evidence type="ECO:0000256" key="2">
    <source>
        <dbReference type="SAM" id="SignalP"/>
    </source>
</evidence>
<feature type="region of interest" description="Disordered" evidence="1">
    <location>
        <begin position="238"/>
        <end position="267"/>
    </location>
</feature>
<dbReference type="Proteomes" id="UP000430272">
    <property type="component" value="Unassembled WGS sequence"/>
</dbReference>
<keyword evidence="2" id="KW-0732">Signal</keyword>
<evidence type="ECO:0000313" key="4">
    <source>
        <dbReference type="Proteomes" id="UP000430272"/>
    </source>
</evidence>
<dbReference type="AlphaFoldDB" id="A0A844Y586"/>
<accession>A0A844Y586</accession>
<gene>
    <name evidence="3" type="ORF">GRI47_03095</name>
</gene>